<dbReference type="RefSeq" id="WP_380237449.1">
    <property type="nucleotide sequence ID" value="NZ_JBHSOD010000075.1"/>
</dbReference>
<reference evidence="2" key="1">
    <citation type="journal article" date="2019" name="Int. J. Syst. Evol. Microbiol.">
        <title>The Global Catalogue of Microorganisms (GCM) 10K type strain sequencing project: providing services to taxonomists for standard genome sequencing and annotation.</title>
        <authorList>
            <consortium name="The Broad Institute Genomics Platform"/>
            <consortium name="The Broad Institute Genome Sequencing Center for Infectious Disease"/>
            <person name="Wu L."/>
            <person name="Ma J."/>
        </authorList>
    </citation>
    <scope>NUCLEOTIDE SEQUENCE [LARGE SCALE GENOMIC DNA]</scope>
    <source>
        <strain evidence="2">CGMCC 4.1469</strain>
    </source>
</reference>
<sequence>MARWIGQPGGLLLLPCGVSWDVVRMPERLGLPVLEALLGEAAETGPVLHDRDSQLVYALVTVEPGIDRAGLPSGVRLLSSGAYLAAPSPEMEWLNRSVVWAHMPAYPRPTDPARVVAALDMAARPVSPLAA</sequence>
<protein>
    <submittedName>
        <fullName evidence="1">Uncharacterized protein</fullName>
    </submittedName>
</protein>
<keyword evidence="2" id="KW-1185">Reference proteome</keyword>
<gene>
    <name evidence="1" type="ORF">ACFP0N_35175</name>
</gene>
<organism evidence="1 2">
    <name type="scientific">Kitasatospora aburaviensis</name>
    <dbReference type="NCBI Taxonomy" id="67265"/>
    <lineage>
        <taxon>Bacteria</taxon>
        <taxon>Bacillati</taxon>
        <taxon>Actinomycetota</taxon>
        <taxon>Actinomycetes</taxon>
        <taxon>Kitasatosporales</taxon>
        <taxon>Streptomycetaceae</taxon>
        <taxon>Kitasatospora</taxon>
    </lineage>
</organism>
<accession>A0ABW1F730</accession>
<dbReference type="Proteomes" id="UP001596067">
    <property type="component" value="Unassembled WGS sequence"/>
</dbReference>
<dbReference type="EMBL" id="JBHSOD010000075">
    <property type="protein sequence ID" value="MFC5890212.1"/>
    <property type="molecule type" value="Genomic_DNA"/>
</dbReference>
<evidence type="ECO:0000313" key="2">
    <source>
        <dbReference type="Proteomes" id="UP001596067"/>
    </source>
</evidence>
<name>A0ABW1F730_9ACTN</name>
<evidence type="ECO:0000313" key="1">
    <source>
        <dbReference type="EMBL" id="MFC5890212.1"/>
    </source>
</evidence>
<comment type="caution">
    <text evidence="1">The sequence shown here is derived from an EMBL/GenBank/DDBJ whole genome shotgun (WGS) entry which is preliminary data.</text>
</comment>
<proteinExistence type="predicted"/>